<dbReference type="InterPro" id="IPR009959">
    <property type="entry name" value="Cyclase_SnoaL-like"/>
</dbReference>
<dbReference type="InterPro" id="IPR032710">
    <property type="entry name" value="NTF2-like_dom_sf"/>
</dbReference>
<dbReference type="EMBL" id="UAUI01000001">
    <property type="protein sequence ID" value="SPZ34356.1"/>
    <property type="molecule type" value="Genomic_DNA"/>
</dbReference>
<accession>A0AB38F655</accession>
<proteinExistence type="predicted"/>
<dbReference type="RefSeq" id="WP_112298224.1">
    <property type="nucleotide sequence ID" value="NZ_QTTP01000001.1"/>
</dbReference>
<sequence>MNSLTQIVTDLYTAYNNHRPADVAKLYAPLCRHRDIAAGADHRTPEKIAAGLAGLFAAFPDAHWNLDDTLIDGNRAAVTYALSGHLNGRLGPYEPNGQRVHLAGVQMLEVRGNHIITSTDYWDGGALHRQLSAS</sequence>
<gene>
    <name evidence="1" type="ORF">NCTC13229_00175</name>
</gene>
<dbReference type="Pfam" id="PF07366">
    <property type="entry name" value="SnoaL"/>
    <property type="match status" value="1"/>
</dbReference>
<protein>
    <submittedName>
        <fullName evidence="1">Predicted ester cyclase</fullName>
    </submittedName>
</protein>
<dbReference type="PANTHER" id="PTHR38436:SF1">
    <property type="entry name" value="ESTER CYCLASE"/>
    <property type="match status" value="1"/>
</dbReference>
<dbReference type="AlphaFoldDB" id="A0AB38F655"/>
<organism evidence="1 2">
    <name type="scientific">Rhodococcus wratislaviensis</name>
    <name type="common">Tsukamurella wratislaviensis</name>
    <dbReference type="NCBI Taxonomy" id="44752"/>
    <lineage>
        <taxon>Bacteria</taxon>
        <taxon>Bacillati</taxon>
        <taxon>Actinomycetota</taxon>
        <taxon>Actinomycetes</taxon>
        <taxon>Mycobacteriales</taxon>
        <taxon>Nocardiaceae</taxon>
        <taxon>Rhodococcus</taxon>
    </lineage>
</organism>
<name>A0AB38F655_RHOWR</name>
<dbReference type="GO" id="GO:0030638">
    <property type="term" value="P:polyketide metabolic process"/>
    <property type="evidence" value="ECO:0007669"/>
    <property type="project" value="InterPro"/>
</dbReference>
<dbReference type="Proteomes" id="UP000251211">
    <property type="component" value="Unassembled WGS sequence"/>
</dbReference>
<evidence type="ECO:0000313" key="1">
    <source>
        <dbReference type="EMBL" id="SPZ34356.1"/>
    </source>
</evidence>
<evidence type="ECO:0000313" key="2">
    <source>
        <dbReference type="Proteomes" id="UP000251211"/>
    </source>
</evidence>
<dbReference type="SUPFAM" id="SSF54427">
    <property type="entry name" value="NTF2-like"/>
    <property type="match status" value="1"/>
</dbReference>
<dbReference type="Gene3D" id="3.10.450.50">
    <property type="match status" value="1"/>
</dbReference>
<dbReference type="PANTHER" id="PTHR38436">
    <property type="entry name" value="POLYKETIDE CYCLASE SNOAL-LIKE DOMAIN"/>
    <property type="match status" value="1"/>
</dbReference>
<reference evidence="1 2" key="1">
    <citation type="submission" date="2018-06" db="EMBL/GenBank/DDBJ databases">
        <authorList>
            <consortium name="Pathogen Informatics"/>
            <person name="Doyle S."/>
        </authorList>
    </citation>
    <scope>NUCLEOTIDE SEQUENCE [LARGE SCALE GENOMIC DNA]</scope>
    <source>
        <strain evidence="1 2">NCTC13229</strain>
    </source>
</reference>
<comment type="caution">
    <text evidence="1">The sequence shown here is derived from an EMBL/GenBank/DDBJ whole genome shotgun (WGS) entry which is preliminary data.</text>
</comment>